<dbReference type="SUPFAM" id="SSF50341">
    <property type="entry name" value="CheW-like"/>
    <property type="match status" value="1"/>
</dbReference>
<gene>
    <name evidence="3" type="ORF">NX722_20430</name>
</gene>
<keyword evidence="4" id="KW-1185">Reference proteome</keyword>
<feature type="compositionally biased region" description="Basic and acidic residues" evidence="1">
    <location>
        <begin position="159"/>
        <end position="170"/>
    </location>
</feature>
<evidence type="ECO:0000256" key="1">
    <source>
        <dbReference type="SAM" id="MobiDB-lite"/>
    </source>
</evidence>
<organism evidence="3 4">
    <name type="scientific">Endozoicomonas gorgoniicola</name>
    <dbReference type="NCBI Taxonomy" id="1234144"/>
    <lineage>
        <taxon>Bacteria</taxon>
        <taxon>Pseudomonadati</taxon>
        <taxon>Pseudomonadota</taxon>
        <taxon>Gammaproteobacteria</taxon>
        <taxon>Oceanospirillales</taxon>
        <taxon>Endozoicomonadaceae</taxon>
        <taxon>Endozoicomonas</taxon>
    </lineage>
</organism>
<dbReference type="Pfam" id="PF01584">
    <property type="entry name" value="CheW"/>
    <property type="match status" value="1"/>
</dbReference>
<dbReference type="Proteomes" id="UP001209854">
    <property type="component" value="Unassembled WGS sequence"/>
</dbReference>
<dbReference type="InterPro" id="IPR002545">
    <property type="entry name" value="CheW-lke_dom"/>
</dbReference>
<proteinExistence type="predicted"/>
<evidence type="ECO:0000313" key="3">
    <source>
        <dbReference type="EMBL" id="MCW7554943.1"/>
    </source>
</evidence>
<comment type="caution">
    <text evidence="3">The sequence shown here is derived from an EMBL/GenBank/DDBJ whole genome shotgun (WGS) entry which is preliminary data.</text>
</comment>
<dbReference type="InterPro" id="IPR036061">
    <property type="entry name" value="CheW-like_dom_sf"/>
</dbReference>
<name>A0ABT3MZZ6_9GAMM</name>
<evidence type="ECO:0000259" key="2">
    <source>
        <dbReference type="Pfam" id="PF01584"/>
    </source>
</evidence>
<reference evidence="3 4" key="1">
    <citation type="submission" date="2022-10" db="EMBL/GenBank/DDBJ databases">
        <title>High-quality genome sequences of two octocoral-associated bacteria, Endozoicomonas euniceicola EF212 and Endozoicomonas gorgoniicola PS125.</title>
        <authorList>
            <person name="Chiou Y.-J."/>
            <person name="Chen Y.-H."/>
        </authorList>
    </citation>
    <scope>NUCLEOTIDE SEQUENCE [LARGE SCALE GENOMIC DNA]</scope>
    <source>
        <strain evidence="3 4">PS125</strain>
    </source>
</reference>
<evidence type="ECO:0000313" key="4">
    <source>
        <dbReference type="Proteomes" id="UP001209854"/>
    </source>
</evidence>
<protein>
    <submittedName>
        <fullName evidence="3">Chemotaxis protein CheW</fullName>
    </submittedName>
</protein>
<feature type="domain" description="CheW-like" evidence="2">
    <location>
        <begin position="10"/>
        <end position="138"/>
    </location>
</feature>
<feature type="region of interest" description="Disordered" evidence="1">
    <location>
        <begin position="151"/>
        <end position="170"/>
    </location>
</feature>
<accession>A0ABT3MZZ6</accession>
<sequence>MNTRTLSSLLIPMQQKPLLVPAVCVVDIIDYTRPTGKSHSEDWYPGDILWRGQQIPLIVFERLNQRRCAEFSASAKLAIFNTLSEGSETPFYGMVIQGLPRSLELLFSDIQTTEAEAGAAEKAQVIVNQLPACIPDLELVDEKLKSLTHSLPGRLPGCHPEHHPTDTASV</sequence>
<dbReference type="RefSeq" id="WP_262564700.1">
    <property type="nucleotide sequence ID" value="NZ_JAPFCC010000001.1"/>
</dbReference>
<dbReference type="EMBL" id="JAPFCC010000001">
    <property type="protein sequence ID" value="MCW7554943.1"/>
    <property type="molecule type" value="Genomic_DNA"/>
</dbReference>